<accession>A0A835Z7A4</accession>
<dbReference type="GO" id="GO:0042273">
    <property type="term" value="P:ribosomal large subunit biogenesis"/>
    <property type="evidence" value="ECO:0007669"/>
    <property type="project" value="UniProtKB-UniRule"/>
</dbReference>
<feature type="compositionally biased region" description="Basic residues" evidence="7">
    <location>
        <begin position="627"/>
        <end position="639"/>
    </location>
</feature>
<evidence type="ECO:0000256" key="2">
    <source>
        <dbReference type="ARBA" id="ARBA00022448"/>
    </source>
</evidence>
<dbReference type="OrthoDB" id="2196187at2759"/>
<keyword evidence="4 6" id="KW-0653">Protein transport</keyword>
<keyword evidence="11" id="KW-1185">Reference proteome</keyword>
<dbReference type="InterPro" id="IPR016024">
    <property type="entry name" value="ARM-type_fold"/>
</dbReference>
<comment type="caution">
    <text evidence="10">The sequence shown here is derived from an EMBL/GenBank/DDBJ whole genome shotgun (WGS) entry which is preliminary data.</text>
</comment>
<gene>
    <name evidence="10" type="ORF">JKP88DRAFT_164028</name>
</gene>
<dbReference type="InterPro" id="IPR027312">
    <property type="entry name" value="Sda1"/>
</dbReference>
<dbReference type="InterPro" id="IPR007949">
    <property type="entry name" value="SDA1_MD"/>
</dbReference>
<evidence type="ECO:0000256" key="6">
    <source>
        <dbReference type="RuleBase" id="RU365057"/>
    </source>
</evidence>
<sequence>MGGQKGASHKRVELVLKLPQLQNLIKRDAAGYKEEFRQQHRNYMSELEIFKLKPGRDAERFAELVTFLSHVAPCYKEDCKMLPQELMALLEEHGAIIDPALRIKLVQALVLMRNRGLLNSTDLLQLFFKLFRIQDKSLRQLLFDHTVSDIRAINLKARNEKMNRTLQAFMYTMLQDESETAAKKSLDVMVELYKRRVWTDARTVNVIAAALDSSVTKLVTTALNFFLSIDAKMEEEEDADEAEGKRAPEVEMHQHAKKTSAIARKIKKQVKERKKKLNAVDEEKAGLFPAINLLNDPQGTAEKVFKRLRGSSERFEVKLLMMNFISRIISAHQLLMLPFYSFLQRYIQSHQREVTHILAYLVQACHPLVPPDDILPIIKAIAHNMVTERCSGDVMAVGINSIKEIIRRVPATLSEDGMDAFAQDIAAYAKSRDKSVVIAARGFTNLVREVHPRLLRARDRGKHHDISAQPAQYGEQKVLEGVDGAELLTLADAGILQGADEGEKEEEDGMEMDLRKIQVIQTMRADATRILTQEDFDKIKKLKAKAAEQRLDPRFRRKRKSTAQDVLSDDEEEMDTNPSLAVNAADLEGYKKRRRATLEERLESVLKGREKFEQNTHGGGLTNTEKQRKKNFLMVRKGRNLREKQKEQVRGGVAKRGPKGAKGQQQKKVQLKHDKRKKRRT</sequence>
<dbReference type="PANTHER" id="PTHR12730">
    <property type="entry name" value="HSDA/SDA1-RELATED"/>
    <property type="match status" value="1"/>
</dbReference>
<dbReference type="SUPFAM" id="SSF48371">
    <property type="entry name" value="ARM repeat"/>
    <property type="match status" value="1"/>
</dbReference>
<evidence type="ECO:0000256" key="1">
    <source>
        <dbReference type="ARBA" id="ARBA00005783"/>
    </source>
</evidence>
<evidence type="ECO:0000256" key="4">
    <source>
        <dbReference type="ARBA" id="ARBA00022927"/>
    </source>
</evidence>
<keyword evidence="3 6" id="KW-0690">Ribosome biogenesis</keyword>
<feature type="compositionally biased region" description="Basic and acidic residues" evidence="7">
    <location>
        <begin position="640"/>
        <end position="649"/>
    </location>
</feature>
<feature type="region of interest" description="Disordered" evidence="7">
    <location>
        <begin position="553"/>
        <end position="577"/>
    </location>
</feature>
<keyword evidence="5 6" id="KW-0539">Nucleus</keyword>
<dbReference type="InterPro" id="IPR012977">
    <property type="entry name" value="SDA1_N"/>
</dbReference>
<dbReference type="Pfam" id="PF08158">
    <property type="entry name" value="SDA1_HEAT"/>
    <property type="match status" value="1"/>
</dbReference>
<evidence type="ECO:0000256" key="5">
    <source>
        <dbReference type="ARBA" id="ARBA00023242"/>
    </source>
</evidence>
<dbReference type="PANTHER" id="PTHR12730:SF0">
    <property type="entry name" value="PROTEIN SDA1 HOMOLOG"/>
    <property type="match status" value="1"/>
</dbReference>
<reference evidence="10" key="1">
    <citation type="submission" date="2021-02" db="EMBL/GenBank/DDBJ databases">
        <title>First Annotated Genome of the Yellow-green Alga Tribonema minus.</title>
        <authorList>
            <person name="Mahan K.M."/>
        </authorList>
    </citation>
    <scope>NUCLEOTIDE SEQUENCE</scope>
    <source>
        <strain evidence="10">UTEX B ZZ1240</strain>
    </source>
</reference>
<dbReference type="Pfam" id="PF05285">
    <property type="entry name" value="SDA1_dom"/>
    <property type="match status" value="1"/>
</dbReference>
<dbReference type="Proteomes" id="UP000664859">
    <property type="component" value="Unassembled WGS sequence"/>
</dbReference>
<evidence type="ECO:0000313" key="10">
    <source>
        <dbReference type="EMBL" id="KAG5183588.1"/>
    </source>
</evidence>
<feature type="domain" description="SDA1 middle" evidence="8">
    <location>
        <begin position="508"/>
        <end position="608"/>
    </location>
</feature>
<evidence type="ECO:0000313" key="11">
    <source>
        <dbReference type="Proteomes" id="UP000664859"/>
    </source>
</evidence>
<proteinExistence type="inferred from homology"/>
<evidence type="ECO:0000259" key="9">
    <source>
        <dbReference type="Pfam" id="PF08158"/>
    </source>
</evidence>
<feature type="domain" description="SDA1 N-terminal" evidence="9">
    <location>
        <begin position="67"/>
        <end position="431"/>
    </location>
</feature>
<evidence type="ECO:0000259" key="8">
    <source>
        <dbReference type="Pfam" id="PF05285"/>
    </source>
</evidence>
<keyword evidence="2 6" id="KW-0813">Transport</keyword>
<dbReference type="GO" id="GO:0005730">
    <property type="term" value="C:nucleolus"/>
    <property type="evidence" value="ECO:0007669"/>
    <property type="project" value="UniProtKB-SubCell"/>
</dbReference>
<protein>
    <recommendedName>
        <fullName evidence="6">Protein SDA1</fullName>
    </recommendedName>
</protein>
<feature type="compositionally biased region" description="Basic residues" evidence="7">
    <location>
        <begin position="669"/>
        <end position="681"/>
    </location>
</feature>
<comment type="similarity">
    <text evidence="1 6">Belongs to the SDA1 family.</text>
</comment>
<dbReference type="GO" id="GO:0015031">
    <property type="term" value="P:protein transport"/>
    <property type="evidence" value="ECO:0007669"/>
    <property type="project" value="UniProtKB-KW"/>
</dbReference>
<evidence type="ECO:0000256" key="3">
    <source>
        <dbReference type="ARBA" id="ARBA00022517"/>
    </source>
</evidence>
<comment type="subcellular location">
    <subcellularLocation>
        <location evidence="6">Nucleus</location>
        <location evidence="6">Nucleolus</location>
    </subcellularLocation>
</comment>
<dbReference type="GO" id="GO:0000055">
    <property type="term" value="P:ribosomal large subunit export from nucleus"/>
    <property type="evidence" value="ECO:0007669"/>
    <property type="project" value="UniProtKB-UniRule"/>
</dbReference>
<feature type="region of interest" description="Disordered" evidence="7">
    <location>
        <begin position="609"/>
        <end position="681"/>
    </location>
</feature>
<organism evidence="10 11">
    <name type="scientific">Tribonema minus</name>
    <dbReference type="NCBI Taxonomy" id="303371"/>
    <lineage>
        <taxon>Eukaryota</taxon>
        <taxon>Sar</taxon>
        <taxon>Stramenopiles</taxon>
        <taxon>Ochrophyta</taxon>
        <taxon>PX clade</taxon>
        <taxon>Xanthophyceae</taxon>
        <taxon>Tribonematales</taxon>
        <taxon>Tribonemataceae</taxon>
        <taxon>Tribonema</taxon>
    </lineage>
</organism>
<comment type="function">
    <text evidence="6">Required for 60S pre-ribosomal subunits export to the cytoplasm.</text>
</comment>
<evidence type="ECO:0000256" key="7">
    <source>
        <dbReference type="SAM" id="MobiDB-lite"/>
    </source>
</evidence>
<name>A0A835Z7A4_9STRA</name>
<dbReference type="EMBL" id="JAFCMP010000201">
    <property type="protein sequence ID" value="KAG5183588.1"/>
    <property type="molecule type" value="Genomic_DNA"/>
</dbReference>
<dbReference type="AlphaFoldDB" id="A0A835Z7A4"/>